<evidence type="ECO:0000256" key="2">
    <source>
        <dbReference type="ARBA" id="ARBA00023186"/>
    </source>
</evidence>
<keyword evidence="2 3" id="KW-0143">Chaperone</keyword>
<dbReference type="Gene3D" id="1.20.58.90">
    <property type="match status" value="1"/>
</dbReference>
<proteinExistence type="inferred from homology"/>
<dbReference type="GO" id="GO:0005874">
    <property type="term" value="C:microtubule"/>
    <property type="evidence" value="ECO:0007669"/>
    <property type="project" value="UniProtKB-KW"/>
</dbReference>
<dbReference type="PANTHER" id="PTHR21500:SF0">
    <property type="entry name" value="TUBULIN-SPECIFIC CHAPERONE A"/>
    <property type="match status" value="1"/>
</dbReference>
<protein>
    <recommendedName>
        <fullName evidence="3">Tubulin-specific chaperone A</fullName>
    </recommendedName>
</protein>
<feature type="compositionally biased region" description="Basic and acidic residues" evidence="4">
    <location>
        <begin position="101"/>
        <end position="113"/>
    </location>
</feature>
<dbReference type="InterPro" id="IPR004226">
    <property type="entry name" value="TBCA"/>
</dbReference>
<reference evidence="5 6" key="1">
    <citation type="submission" date="2015-05" db="EMBL/GenBank/DDBJ databases">
        <title>Distinctive expansion of gene families associated with plant cell wall degradation and secondary metabolism in the genomes of grapevine trunk pathogens.</title>
        <authorList>
            <person name="Lawrence D.P."/>
            <person name="Travadon R."/>
            <person name="Rolshausen P.E."/>
            <person name="Baumgartner K."/>
        </authorList>
    </citation>
    <scope>NUCLEOTIDE SEQUENCE [LARGE SCALE GENOMIC DNA]</scope>
    <source>
        <strain evidence="5">UCRPC4</strain>
    </source>
</reference>
<dbReference type="InterPro" id="IPR036126">
    <property type="entry name" value="TBCA_sf"/>
</dbReference>
<comment type="similarity">
    <text evidence="1 3">Belongs to the TBCA family.</text>
</comment>
<evidence type="ECO:0000256" key="1">
    <source>
        <dbReference type="ARBA" id="ARBA00006806"/>
    </source>
</evidence>
<gene>
    <name evidence="5" type="ORF">UCRPC4_g00538</name>
</gene>
<dbReference type="AlphaFoldDB" id="A0A0G2F2L9"/>
<dbReference type="OrthoDB" id="296187at2759"/>
<keyword evidence="3" id="KW-0493">Microtubule</keyword>
<evidence type="ECO:0000256" key="4">
    <source>
        <dbReference type="SAM" id="MobiDB-lite"/>
    </source>
</evidence>
<name>A0A0G2F2L9_PHACM</name>
<accession>A0A0G2F2L9</accession>
<dbReference type="Pfam" id="PF02970">
    <property type="entry name" value="TBCA"/>
    <property type="match status" value="1"/>
</dbReference>
<dbReference type="GO" id="GO:0048487">
    <property type="term" value="F:beta-tubulin binding"/>
    <property type="evidence" value="ECO:0007669"/>
    <property type="project" value="InterPro"/>
</dbReference>
<dbReference type="SUPFAM" id="SSF46988">
    <property type="entry name" value="Tubulin chaperone cofactor A"/>
    <property type="match status" value="1"/>
</dbReference>
<dbReference type="EMBL" id="LCWF01000012">
    <property type="protein sequence ID" value="KKY28549.1"/>
    <property type="molecule type" value="Genomic_DNA"/>
</dbReference>
<evidence type="ECO:0000313" key="6">
    <source>
        <dbReference type="Proteomes" id="UP000053317"/>
    </source>
</evidence>
<dbReference type="GO" id="GO:0007023">
    <property type="term" value="P:post-chaperonin tubulin folding pathway"/>
    <property type="evidence" value="ECO:0007669"/>
    <property type="project" value="UniProtKB-UniRule"/>
</dbReference>
<feature type="region of interest" description="Disordered" evidence="4">
    <location>
        <begin position="91"/>
        <end position="119"/>
    </location>
</feature>
<dbReference type="GO" id="GO:0005829">
    <property type="term" value="C:cytosol"/>
    <property type="evidence" value="ECO:0007669"/>
    <property type="project" value="TreeGrafter"/>
</dbReference>
<keyword evidence="3" id="KW-0963">Cytoplasm</keyword>
<dbReference type="GO" id="GO:0007021">
    <property type="term" value="P:tubulin complex assembly"/>
    <property type="evidence" value="ECO:0007669"/>
    <property type="project" value="UniProtKB-UniRule"/>
</dbReference>
<sequence>MPPPTPLSIKASSLQRLVKEKSSYQKELEQQQKRIEKLEGQQANGDEAGEEGNNEFMLGQEKRALEETKRVFPGIQSRIDAAIEALEAQLESDGDNAPESEVQKAKEVLDAAKKTGTSV</sequence>
<organism evidence="5 6">
    <name type="scientific">Phaeomoniella chlamydospora</name>
    <name type="common">Phaeoacremonium chlamydosporum</name>
    <dbReference type="NCBI Taxonomy" id="158046"/>
    <lineage>
        <taxon>Eukaryota</taxon>
        <taxon>Fungi</taxon>
        <taxon>Dikarya</taxon>
        <taxon>Ascomycota</taxon>
        <taxon>Pezizomycotina</taxon>
        <taxon>Eurotiomycetes</taxon>
        <taxon>Chaetothyriomycetidae</taxon>
        <taxon>Phaeomoniellales</taxon>
        <taxon>Phaeomoniellaceae</taxon>
        <taxon>Phaeomoniella</taxon>
    </lineage>
</organism>
<feature type="region of interest" description="Disordered" evidence="4">
    <location>
        <begin position="20"/>
        <end position="54"/>
    </location>
</feature>
<keyword evidence="3" id="KW-0206">Cytoskeleton</keyword>
<reference evidence="5 6" key="2">
    <citation type="submission" date="2015-05" db="EMBL/GenBank/DDBJ databases">
        <authorList>
            <person name="Morales-Cruz A."/>
            <person name="Amrine K.C."/>
            <person name="Cantu D."/>
        </authorList>
    </citation>
    <scope>NUCLEOTIDE SEQUENCE [LARGE SCALE GENOMIC DNA]</scope>
    <source>
        <strain evidence="5">UCRPC4</strain>
    </source>
</reference>
<feature type="compositionally biased region" description="Basic and acidic residues" evidence="4">
    <location>
        <begin position="20"/>
        <end position="39"/>
    </location>
</feature>
<dbReference type="PANTHER" id="PTHR21500">
    <property type="entry name" value="TUBULIN-SPECIFIC CHAPERONE A"/>
    <property type="match status" value="1"/>
</dbReference>
<evidence type="ECO:0000256" key="3">
    <source>
        <dbReference type="RuleBase" id="RU364030"/>
    </source>
</evidence>
<dbReference type="Proteomes" id="UP000053317">
    <property type="component" value="Unassembled WGS sequence"/>
</dbReference>
<comment type="subunit">
    <text evidence="3">Supercomplex made of cofactors A to E. Cofactors A and D function by capturing and stabilizing tubulin in a quasi-native conformation. Cofactor E binds to the cofactor D-tubulin complex; interaction with cofactor C then causes the release of tubulin polypeptides that are committed to the native state.</text>
</comment>
<keyword evidence="6" id="KW-1185">Reference proteome</keyword>
<comment type="subcellular location">
    <subcellularLocation>
        <location evidence="3">Cytoplasm</location>
        <location evidence="3">Cytoskeleton</location>
    </subcellularLocation>
</comment>
<comment type="caution">
    <text evidence="5">The sequence shown here is derived from an EMBL/GenBank/DDBJ whole genome shotgun (WGS) entry which is preliminary data.</text>
</comment>
<evidence type="ECO:0000313" key="5">
    <source>
        <dbReference type="EMBL" id="KKY28549.1"/>
    </source>
</evidence>